<protein>
    <submittedName>
        <fullName evidence="2">Uncharacterized protein</fullName>
    </submittedName>
</protein>
<evidence type="ECO:0000256" key="1">
    <source>
        <dbReference type="SAM" id="Phobius"/>
    </source>
</evidence>
<organism evidence="2 3">
    <name type="scientific">Bacillus thuringiensis</name>
    <dbReference type="NCBI Taxonomy" id="1428"/>
    <lineage>
        <taxon>Bacteria</taxon>
        <taxon>Bacillati</taxon>
        <taxon>Bacillota</taxon>
        <taxon>Bacilli</taxon>
        <taxon>Bacillales</taxon>
        <taxon>Bacillaceae</taxon>
        <taxon>Bacillus</taxon>
        <taxon>Bacillus cereus group</taxon>
    </lineage>
</organism>
<evidence type="ECO:0000313" key="3">
    <source>
        <dbReference type="Proteomes" id="UP000195991"/>
    </source>
</evidence>
<keyword evidence="1" id="KW-0472">Membrane</keyword>
<keyword evidence="1" id="KW-1133">Transmembrane helix</keyword>
<dbReference type="RefSeq" id="WP_179192135.1">
    <property type="nucleotide sequence ID" value="NZ_FMBI01000062.1"/>
</dbReference>
<accession>A0A1C4GN05</accession>
<dbReference type="EMBL" id="FMBI01000062">
    <property type="protein sequence ID" value="SCC69536.1"/>
    <property type="molecule type" value="Genomic_DNA"/>
</dbReference>
<dbReference type="AlphaFoldDB" id="A0A1C4GN05"/>
<sequence>MNNMLFALYMFLIALAINVTWILSIKIRDSINLYRTKDMDKKKDYVKIK</sequence>
<gene>
    <name evidence="2" type="ORF">BTT61001_06268</name>
</gene>
<keyword evidence="1" id="KW-0812">Transmembrane</keyword>
<proteinExistence type="predicted"/>
<reference evidence="2 3" key="1">
    <citation type="submission" date="2016-08" db="EMBL/GenBank/DDBJ databases">
        <authorList>
            <person name="Seilhamer J.J."/>
        </authorList>
    </citation>
    <scope>NUCLEOTIDE SEQUENCE [LARGE SCALE GENOMIC DNA]</scope>
    <source>
        <strain evidence="2 3">IEBC_T61001</strain>
    </source>
</reference>
<evidence type="ECO:0000313" key="2">
    <source>
        <dbReference type="EMBL" id="SCC69536.1"/>
    </source>
</evidence>
<dbReference type="Proteomes" id="UP000195991">
    <property type="component" value="Unassembled WGS sequence"/>
</dbReference>
<feature type="transmembrane region" description="Helical" evidence="1">
    <location>
        <begin position="6"/>
        <end position="25"/>
    </location>
</feature>
<name>A0A1C4GN05_BACTU</name>